<evidence type="ECO:0000256" key="1">
    <source>
        <dbReference type="SAM" id="MobiDB-lite"/>
    </source>
</evidence>
<gene>
    <name evidence="2" type="ORF">PSYICH_LOCUS10269</name>
</gene>
<feature type="region of interest" description="Disordered" evidence="1">
    <location>
        <begin position="88"/>
        <end position="167"/>
    </location>
</feature>
<dbReference type="GO" id="GO:0050660">
    <property type="term" value="F:flavin adenine dinucleotide binding"/>
    <property type="evidence" value="ECO:0007669"/>
    <property type="project" value="InterPro"/>
</dbReference>
<dbReference type="EMBL" id="OV651816">
    <property type="protein sequence ID" value="CAH1109239.1"/>
    <property type="molecule type" value="Genomic_DNA"/>
</dbReference>
<dbReference type="Proteomes" id="UP001153636">
    <property type="component" value="Chromosome 4"/>
</dbReference>
<organism evidence="2 3">
    <name type="scientific">Psylliodes chrysocephalus</name>
    <dbReference type="NCBI Taxonomy" id="3402493"/>
    <lineage>
        <taxon>Eukaryota</taxon>
        <taxon>Metazoa</taxon>
        <taxon>Ecdysozoa</taxon>
        <taxon>Arthropoda</taxon>
        <taxon>Hexapoda</taxon>
        <taxon>Insecta</taxon>
        <taxon>Pterygota</taxon>
        <taxon>Neoptera</taxon>
        <taxon>Endopterygota</taxon>
        <taxon>Coleoptera</taxon>
        <taxon>Polyphaga</taxon>
        <taxon>Cucujiformia</taxon>
        <taxon>Chrysomeloidea</taxon>
        <taxon>Chrysomelidae</taxon>
        <taxon>Galerucinae</taxon>
        <taxon>Alticini</taxon>
        <taxon>Psylliodes</taxon>
    </lineage>
</organism>
<dbReference type="OrthoDB" id="6779639at2759"/>
<dbReference type="GO" id="GO:0016627">
    <property type="term" value="F:oxidoreductase activity, acting on the CH-CH group of donors"/>
    <property type="evidence" value="ECO:0007669"/>
    <property type="project" value="InterPro"/>
</dbReference>
<protein>
    <submittedName>
        <fullName evidence="2">Uncharacterized protein</fullName>
    </submittedName>
</protein>
<proteinExistence type="predicted"/>
<evidence type="ECO:0000313" key="2">
    <source>
        <dbReference type="EMBL" id="CAH1109239.1"/>
    </source>
</evidence>
<sequence length="511" mass="56817">MHPLTRQVFRSLKKLGARNVTLTASTSQQAHHVELSEGNGRLPLTVLTEDEAMMKETVSKLAKEQIGPYVRQMESEGKVTDSVLKTLFENGRENPPTLSRSASDDKSDDYMNADDNTHTNTNDSVTKPSEGVYPSDPMGNPNQPVNKQLPARNSTPSGPSDPMPNFQSAYTAESKHLTKITIKSIEMPTGTRARVLDFGPGTVLHTVRISQGNTGAIPKIFRSRIKSLENIKINNYADIPITVQQTIHNFNTGEYTSEEEQGAWGPNPMGNWLLPTSPNSTWNLWDNSLPQSMDIDKPPSQTSQNELLFETPRKFSSNFQRLIREKSKLTLTTTSNKFKPLTDDSDLDDEIGKIVKRKRKNTPKDAIPNNKATEKQATNVPAPVQTKKMPPARATQANNTKKSSMSPIVVDGKTVNQSALIQDLKAKIKGGFSVKHTNNSTILFVGDKEDHLRVLQSVKDENIAHHTYTNNDDKSHAFVLRGLADGAKTQDIEDDLVAEYDKDKKHIPYEH</sequence>
<feature type="compositionally biased region" description="Polar residues" evidence="1">
    <location>
        <begin position="395"/>
        <end position="405"/>
    </location>
</feature>
<feature type="region of interest" description="Disordered" evidence="1">
    <location>
        <begin position="354"/>
        <end position="405"/>
    </location>
</feature>
<feature type="compositionally biased region" description="Polar residues" evidence="1">
    <location>
        <begin position="140"/>
        <end position="158"/>
    </location>
</feature>
<dbReference type="Gene3D" id="1.10.540.10">
    <property type="entry name" value="Acyl-CoA dehydrogenase/oxidase, N-terminal domain"/>
    <property type="match status" value="1"/>
</dbReference>
<dbReference type="AlphaFoldDB" id="A0A9P0D2E7"/>
<keyword evidence="3" id="KW-1185">Reference proteome</keyword>
<reference evidence="2" key="1">
    <citation type="submission" date="2022-01" db="EMBL/GenBank/DDBJ databases">
        <authorList>
            <person name="King R."/>
        </authorList>
    </citation>
    <scope>NUCLEOTIDE SEQUENCE</scope>
</reference>
<name>A0A9P0D2E7_9CUCU</name>
<evidence type="ECO:0000313" key="3">
    <source>
        <dbReference type="Proteomes" id="UP001153636"/>
    </source>
</evidence>
<accession>A0A9P0D2E7</accession>
<dbReference type="InterPro" id="IPR037069">
    <property type="entry name" value="AcylCoA_DH/ox_N_sf"/>
</dbReference>